<dbReference type="GeneID" id="20235479"/>
<evidence type="ECO:0000313" key="2">
    <source>
        <dbReference type="EMBL" id="ESO91141.1"/>
    </source>
</evidence>
<keyword evidence="1" id="KW-0812">Transmembrane</keyword>
<evidence type="ECO:0000313" key="3">
    <source>
        <dbReference type="Proteomes" id="UP000030746"/>
    </source>
</evidence>
<dbReference type="HOGENOM" id="CLU_1951222_0_0_1"/>
<feature type="transmembrane region" description="Helical" evidence="1">
    <location>
        <begin position="6"/>
        <end position="28"/>
    </location>
</feature>
<protein>
    <submittedName>
        <fullName evidence="2">Uncharacterized protein</fullName>
    </submittedName>
</protein>
<keyword evidence="3" id="KW-1185">Reference proteome</keyword>
<dbReference type="OMA" id="SEMHNIC"/>
<reference evidence="2 3" key="1">
    <citation type="journal article" date="2013" name="Nature">
        <title>Insights into bilaterian evolution from three spiralian genomes.</title>
        <authorList>
            <person name="Simakov O."/>
            <person name="Marletaz F."/>
            <person name="Cho S.J."/>
            <person name="Edsinger-Gonzales E."/>
            <person name="Havlak P."/>
            <person name="Hellsten U."/>
            <person name="Kuo D.H."/>
            <person name="Larsson T."/>
            <person name="Lv J."/>
            <person name="Arendt D."/>
            <person name="Savage R."/>
            <person name="Osoegawa K."/>
            <person name="de Jong P."/>
            <person name="Grimwood J."/>
            <person name="Chapman J.A."/>
            <person name="Shapiro H."/>
            <person name="Aerts A."/>
            <person name="Otillar R.P."/>
            <person name="Terry A.Y."/>
            <person name="Boore J.L."/>
            <person name="Grigoriev I.V."/>
            <person name="Lindberg D.R."/>
            <person name="Seaver E.C."/>
            <person name="Weisblat D.A."/>
            <person name="Putnam N.H."/>
            <person name="Rokhsar D.S."/>
        </authorList>
    </citation>
    <scope>NUCLEOTIDE SEQUENCE [LARGE SCALE GENOMIC DNA]</scope>
</reference>
<dbReference type="KEGG" id="lgi:LOTGIDRAFT_149279"/>
<keyword evidence="1" id="KW-1133">Transmembrane helix</keyword>
<organism evidence="2 3">
    <name type="scientific">Lottia gigantea</name>
    <name type="common">Giant owl limpet</name>
    <dbReference type="NCBI Taxonomy" id="225164"/>
    <lineage>
        <taxon>Eukaryota</taxon>
        <taxon>Metazoa</taxon>
        <taxon>Spiralia</taxon>
        <taxon>Lophotrochozoa</taxon>
        <taxon>Mollusca</taxon>
        <taxon>Gastropoda</taxon>
        <taxon>Patellogastropoda</taxon>
        <taxon>Lottioidea</taxon>
        <taxon>Lottiidae</taxon>
        <taxon>Lottia</taxon>
    </lineage>
</organism>
<gene>
    <name evidence="2" type="ORF">LOTGIDRAFT_149279</name>
</gene>
<dbReference type="EMBL" id="KB202283">
    <property type="protein sequence ID" value="ESO91141.1"/>
    <property type="molecule type" value="Genomic_DNA"/>
</dbReference>
<accession>V4ACU1</accession>
<dbReference type="CTD" id="20235479"/>
<dbReference type="RefSeq" id="XP_009057848.1">
    <property type="nucleotide sequence ID" value="XM_009059600.1"/>
</dbReference>
<keyword evidence="1" id="KW-0472">Membrane</keyword>
<dbReference type="Proteomes" id="UP000030746">
    <property type="component" value="Unassembled WGS sequence"/>
</dbReference>
<sequence>MEPSPVKIVACFVIFAVIGTEAMNYMAFPRLGRSGYLAFPRLGRSDGQTIQSSEFEQAECCPEGIKSHWIIIGASKPEIRSRCSPKSVCCEGLEELVGRSSDHIFYTKCTKITDEKTENTVLDRLLRKS</sequence>
<name>V4ACU1_LOTGI</name>
<proteinExistence type="predicted"/>
<dbReference type="OrthoDB" id="6040379at2759"/>
<dbReference type="AlphaFoldDB" id="V4ACU1"/>
<evidence type="ECO:0000256" key="1">
    <source>
        <dbReference type="SAM" id="Phobius"/>
    </source>
</evidence>